<dbReference type="Pfam" id="PF00528">
    <property type="entry name" value="BPD_transp_1"/>
    <property type="match status" value="1"/>
</dbReference>
<proteinExistence type="inferred from homology"/>
<dbReference type="Gene3D" id="1.10.3720.10">
    <property type="entry name" value="MetI-like"/>
    <property type="match status" value="1"/>
</dbReference>
<evidence type="ECO:0000256" key="3">
    <source>
        <dbReference type="ARBA" id="ARBA00022448"/>
    </source>
</evidence>
<evidence type="ECO:0000256" key="7">
    <source>
        <dbReference type="ARBA" id="ARBA00023136"/>
    </source>
</evidence>
<reference evidence="10 11" key="1">
    <citation type="submission" date="2020-03" db="EMBL/GenBank/DDBJ databases">
        <title>Complete genome sequence of Monaibacterium sp. ALG8 with diverse plasmids.</title>
        <authorList>
            <person name="Sun C."/>
        </authorList>
    </citation>
    <scope>NUCLEOTIDE SEQUENCE [LARGE SCALE GENOMIC DNA]</scope>
    <source>
        <strain evidence="10 11">ALG8</strain>
    </source>
</reference>
<name>A0A6G7VKB8_9RHOB</name>
<evidence type="ECO:0000256" key="2">
    <source>
        <dbReference type="ARBA" id="ARBA00007069"/>
    </source>
</evidence>
<dbReference type="PANTHER" id="PTHR42929:SF3">
    <property type="entry name" value="PUTRESCINE TRANSPORT SYSTEM PERMEASE PROTEIN POTH"/>
    <property type="match status" value="1"/>
</dbReference>
<evidence type="ECO:0000256" key="5">
    <source>
        <dbReference type="ARBA" id="ARBA00022692"/>
    </source>
</evidence>
<keyword evidence="5 8" id="KW-0812">Transmembrane</keyword>
<comment type="subcellular location">
    <subcellularLocation>
        <location evidence="1 8">Cell membrane</location>
        <topology evidence="1 8">Multi-pass membrane protein</topology>
    </subcellularLocation>
</comment>
<evidence type="ECO:0000256" key="8">
    <source>
        <dbReference type="RuleBase" id="RU363032"/>
    </source>
</evidence>
<keyword evidence="11" id="KW-1185">Reference proteome</keyword>
<dbReference type="PANTHER" id="PTHR42929">
    <property type="entry name" value="INNER MEMBRANE ABC TRANSPORTER PERMEASE PROTEIN YDCU-RELATED-RELATED"/>
    <property type="match status" value="1"/>
</dbReference>
<keyword evidence="7 8" id="KW-0472">Membrane</keyword>
<dbReference type="GO" id="GO:0005886">
    <property type="term" value="C:plasma membrane"/>
    <property type="evidence" value="ECO:0007669"/>
    <property type="project" value="UniProtKB-SubCell"/>
</dbReference>
<dbReference type="KEGG" id="mon:G8E03_07060"/>
<dbReference type="AlphaFoldDB" id="A0A6G7VKB8"/>
<dbReference type="CDD" id="cd06261">
    <property type="entry name" value="TM_PBP2"/>
    <property type="match status" value="1"/>
</dbReference>
<keyword evidence="3 8" id="KW-0813">Transport</keyword>
<feature type="transmembrane region" description="Helical" evidence="8">
    <location>
        <begin position="33"/>
        <end position="58"/>
    </location>
</feature>
<protein>
    <submittedName>
        <fullName evidence="10">ABC transporter permease subunit</fullName>
    </submittedName>
</protein>
<gene>
    <name evidence="10" type="ORF">G8E03_07060</name>
</gene>
<dbReference type="SUPFAM" id="SSF161098">
    <property type="entry name" value="MetI-like"/>
    <property type="match status" value="1"/>
</dbReference>
<dbReference type="Proteomes" id="UP000500791">
    <property type="component" value="Chromosome"/>
</dbReference>
<evidence type="ECO:0000256" key="4">
    <source>
        <dbReference type="ARBA" id="ARBA00022475"/>
    </source>
</evidence>
<feature type="domain" description="ABC transmembrane type-1" evidence="9">
    <location>
        <begin position="101"/>
        <end position="307"/>
    </location>
</feature>
<feature type="transmembrane region" description="Helical" evidence="8">
    <location>
        <begin position="100"/>
        <end position="124"/>
    </location>
</feature>
<feature type="transmembrane region" description="Helical" evidence="8">
    <location>
        <begin position="136"/>
        <end position="155"/>
    </location>
</feature>
<dbReference type="InterPro" id="IPR035906">
    <property type="entry name" value="MetI-like_sf"/>
</dbReference>
<dbReference type="InterPro" id="IPR000515">
    <property type="entry name" value="MetI-like"/>
</dbReference>
<evidence type="ECO:0000256" key="1">
    <source>
        <dbReference type="ARBA" id="ARBA00004651"/>
    </source>
</evidence>
<feature type="transmembrane region" description="Helical" evidence="8">
    <location>
        <begin position="286"/>
        <end position="307"/>
    </location>
</feature>
<evidence type="ECO:0000313" key="11">
    <source>
        <dbReference type="Proteomes" id="UP000500791"/>
    </source>
</evidence>
<feature type="transmembrane region" description="Helical" evidence="8">
    <location>
        <begin position="187"/>
        <end position="207"/>
    </location>
</feature>
<comment type="similarity">
    <text evidence="2">Belongs to the binding-protein-dependent transport system permease family. CysTW subfamily.</text>
</comment>
<dbReference type="GO" id="GO:0055085">
    <property type="term" value="P:transmembrane transport"/>
    <property type="evidence" value="ECO:0007669"/>
    <property type="project" value="InterPro"/>
</dbReference>
<dbReference type="PROSITE" id="PS50928">
    <property type="entry name" value="ABC_TM1"/>
    <property type="match status" value="1"/>
</dbReference>
<evidence type="ECO:0000259" key="9">
    <source>
        <dbReference type="PROSITE" id="PS50928"/>
    </source>
</evidence>
<organism evidence="10 11">
    <name type="scientific">Pontivivens nitratireducens</name>
    <dbReference type="NCBI Taxonomy" id="2758038"/>
    <lineage>
        <taxon>Bacteria</taxon>
        <taxon>Pseudomonadati</taxon>
        <taxon>Pseudomonadota</taxon>
        <taxon>Alphaproteobacteria</taxon>
        <taxon>Rhodobacterales</taxon>
        <taxon>Paracoccaceae</taxon>
        <taxon>Pontivivens</taxon>
    </lineage>
</organism>
<evidence type="ECO:0000313" key="10">
    <source>
        <dbReference type="EMBL" id="QIK40543.1"/>
    </source>
</evidence>
<dbReference type="RefSeq" id="WP_166190129.1">
    <property type="nucleotide sequence ID" value="NZ_CP049811.1"/>
</dbReference>
<keyword evidence="6 8" id="KW-1133">Transmembrane helix</keyword>
<sequence>MSEPVERITDVTVNDLARAKPRRRLGGGWGKRLVIGVPFFWLLLFFLIPFGIVFLVSLGSPQFSVPPYSAAFEFDGWWPRFVGSFGNYVFLTEDDLYWRAYLGSVKIAAGATFLCLLVAWPMAWMIARAEPARRNLLLMLVILPFWTSSLLRIYALMGMLRQGGIINSVLIWVGVIDQPIQMMQTDFAVYLTIVFTYLPLMVLPLYSTLEKLDGALLEASADLGASKFATFCTVTLPLSAPGIVAGCLLVFIPAVGEFVIPDLMGAQDSPMIGNVLWGEFTRNRDWPVASAVAIAMLALLVIPFMLLRSSPALREEA</sequence>
<accession>A0A6G7VKB8</accession>
<keyword evidence="4" id="KW-1003">Cell membrane</keyword>
<dbReference type="EMBL" id="CP049811">
    <property type="protein sequence ID" value="QIK40543.1"/>
    <property type="molecule type" value="Genomic_DNA"/>
</dbReference>
<feature type="transmembrane region" description="Helical" evidence="8">
    <location>
        <begin position="228"/>
        <end position="255"/>
    </location>
</feature>
<evidence type="ECO:0000256" key="6">
    <source>
        <dbReference type="ARBA" id="ARBA00022989"/>
    </source>
</evidence>